<accession>A0A1C4H0C1</accession>
<proteinExistence type="predicted"/>
<dbReference type="GO" id="GO:0000160">
    <property type="term" value="P:phosphorelay signal transduction system"/>
    <property type="evidence" value="ECO:0007669"/>
    <property type="project" value="UniProtKB-KW"/>
</dbReference>
<dbReference type="CDD" id="cd16917">
    <property type="entry name" value="HATPase_UhpB-NarQ-NarX-like"/>
    <property type="match status" value="1"/>
</dbReference>
<keyword evidence="6" id="KW-0812">Transmembrane</keyword>
<sequence>MTSFIATVHRLLSHCGIQLDDDTAIVDVDTKWWYSVAMIICADAMCLIETSYVTNSAIKQGGLGSICGVLSMLLSFAVGFIFLARSKYPECVFFITCLLVLIFPFDSIISTMALSSLLARRSEHRHSTGIIILAAIVAVFAQLRDTFQPLKNSVWATLFAKPRADVAHDPIVLASSITTMRITAVIAALISVLIATLVGLHIRSRANLRAETLKANAAQDHADHLQTSLSNQQLSDAIAAEAHDTLAHTLSLIALNANALTIQTGKLAQLARSNQTTDIDETLMKLADQTNRESEQIRNQAAQAVNEAHTVIDMLRDPQAAVTALEATDETSLSRSSLEELLASSTDNGVRLSTWIDIQQLSELNESIGKVAYRAIQEGLTNARKHAPNEPVSLEVTARPETGIHVHLINKTAQNAETGSSQGGGAGLTGLKGRVRTAGGNCAYGLDKRRQFNLEVALPWVGK</sequence>
<name>A0A1C4H0C1_9BIFI</name>
<organism evidence="7 8">
    <name type="scientific">Bifidobacterium commune</name>
    <dbReference type="NCBI Taxonomy" id="1505727"/>
    <lineage>
        <taxon>Bacteria</taxon>
        <taxon>Bacillati</taxon>
        <taxon>Actinomycetota</taxon>
        <taxon>Actinomycetes</taxon>
        <taxon>Bifidobacteriales</taxon>
        <taxon>Bifidobacteriaceae</taxon>
        <taxon>Bifidobacterium</taxon>
    </lineage>
</organism>
<evidence type="ECO:0000256" key="2">
    <source>
        <dbReference type="ARBA" id="ARBA00012438"/>
    </source>
</evidence>
<keyword evidence="5" id="KW-0902">Two-component regulatory system</keyword>
<dbReference type="InterPro" id="IPR050482">
    <property type="entry name" value="Sensor_HK_TwoCompSys"/>
</dbReference>
<feature type="transmembrane region" description="Helical" evidence="6">
    <location>
        <begin position="92"/>
        <end position="114"/>
    </location>
</feature>
<evidence type="ECO:0000256" key="1">
    <source>
        <dbReference type="ARBA" id="ARBA00000085"/>
    </source>
</evidence>
<dbReference type="EC" id="2.7.13.3" evidence="2"/>
<dbReference type="SUPFAM" id="SSF55874">
    <property type="entry name" value="ATPase domain of HSP90 chaperone/DNA topoisomerase II/histidine kinase"/>
    <property type="match status" value="1"/>
</dbReference>
<dbReference type="GO" id="GO:0004673">
    <property type="term" value="F:protein histidine kinase activity"/>
    <property type="evidence" value="ECO:0007669"/>
    <property type="project" value="UniProtKB-EC"/>
</dbReference>
<comment type="catalytic activity">
    <reaction evidence="1">
        <text>ATP + protein L-histidine = ADP + protein N-phospho-L-histidine.</text>
        <dbReference type="EC" id="2.7.13.3"/>
    </reaction>
</comment>
<evidence type="ECO:0000313" key="8">
    <source>
        <dbReference type="Proteomes" id="UP000242610"/>
    </source>
</evidence>
<dbReference type="STRING" id="1505727.GA0061077_0215"/>
<dbReference type="InterPro" id="IPR036890">
    <property type="entry name" value="HATPase_C_sf"/>
</dbReference>
<keyword evidence="3" id="KW-0808">Transferase</keyword>
<evidence type="ECO:0000313" key="7">
    <source>
        <dbReference type="EMBL" id="SCC78337.1"/>
    </source>
</evidence>
<keyword evidence="6" id="KW-1133">Transmembrane helix</keyword>
<dbReference type="PANTHER" id="PTHR24421">
    <property type="entry name" value="NITRATE/NITRITE SENSOR PROTEIN NARX-RELATED"/>
    <property type="match status" value="1"/>
</dbReference>
<protein>
    <recommendedName>
        <fullName evidence="2">histidine kinase</fullName>
        <ecNumber evidence="2">2.7.13.3</ecNumber>
    </recommendedName>
</protein>
<reference evidence="8" key="1">
    <citation type="submission" date="2016-08" db="EMBL/GenBank/DDBJ databases">
        <authorList>
            <person name="Varghese N."/>
            <person name="Submissions Spin"/>
        </authorList>
    </citation>
    <scope>NUCLEOTIDE SEQUENCE [LARGE SCALE GENOMIC DNA]</scope>
    <source>
        <strain evidence="8">R-52791</strain>
    </source>
</reference>
<feature type="transmembrane region" description="Helical" evidence="6">
    <location>
        <begin position="182"/>
        <end position="202"/>
    </location>
</feature>
<dbReference type="EMBL" id="FMBL01000001">
    <property type="protein sequence ID" value="SCC78337.1"/>
    <property type="molecule type" value="Genomic_DNA"/>
</dbReference>
<keyword evidence="4 7" id="KW-0418">Kinase</keyword>
<dbReference type="AlphaFoldDB" id="A0A1C4H0C1"/>
<dbReference type="Gene3D" id="3.30.565.10">
    <property type="entry name" value="Histidine kinase-like ATPase, C-terminal domain"/>
    <property type="match status" value="1"/>
</dbReference>
<evidence type="ECO:0000256" key="6">
    <source>
        <dbReference type="SAM" id="Phobius"/>
    </source>
</evidence>
<feature type="transmembrane region" description="Helical" evidence="6">
    <location>
        <begin position="126"/>
        <end position="143"/>
    </location>
</feature>
<feature type="transmembrane region" description="Helical" evidence="6">
    <location>
        <begin position="32"/>
        <end position="54"/>
    </location>
</feature>
<keyword evidence="8" id="KW-1185">Reference proteome</keyword>
<evidence type="ECO:0000256" key="5">
    <source>
        <dbReference type="ARBA" id="ARBA00023012"/>
    </source>
</evidence>
<feature type="transmembrane region" description="Helical" evidence="6">
    <location>
        <begin position="66"/>
        <end position="86"/>
    </location>
</feature>
<dbReference type="PANTHER" id="PTHR24421:SF10">
    <property type="entry name" value="NITRATE_NITRITE SENSOR PROTEIN NARQ"/>
    <property type="match status" value="1"/>
</dbReference>
<keyword evidence="6" id="KW-0472">Membrane</keyword>
<evidence type="ECO:0000256" key="3">
    <source>
        <dbReference type="ARBA" id="ARBA00022679"/>
    </source>
</evidence>
<dbReference type="Proteomes" id="UP000242610">
    <property type="component" value="Unassembled WGS sequence"/>
</dbReference>
<dbReference type="RefSeq" id="WP_234696452.1">
    <property type="nucleotide sequence ID" value="NZ_FMBL01000001.1"/>
</dbReference>
<gene>
    <name evidence="7" type="ORF">GA0061077_0215</name>
</gene>
<evidence type="ECO:0000256" key="4">
    <source>
        <dbReference type="ARBA" id="ARBA00022777"/>
    </source>
</evidence>